<comment type="caution">
    <text evidence="1">The sequence shown here is derived from an EMBL/GenBank/DDBJ whole genome shotgun (WGS) entry which is preliminary data.</text>
</comment>
<keyword evidence="2" id="KW-1185">Reference proteome</keyword>
<dbReference type="Proteomes" id="UP001153332">
    <property type="component" value="Unassembled WGS sequence"/>
</dbReference>
<evidence type="ECO:0000313" key="1">
    <source>
        <dbReference type="EMBL" id="KAJ8126233.1"/>
    </source>
</evidence>
<reference evidence="1" key="1">
    <citation type="submission" date="2022-12" db="EMBL/GenBank/DDBJ databases">
        <title>Genome Sequence of Lasiodiplodia mahajangana.</title>
        <authorList>
            <person name="Buettner E."/>
        </authorList>
    </citation>
    <scope>NUCLEOTIDE SEQUENCE</scope>
    <source>
        <strain evidence="1">VT137</strain>
    </source>
</reference>
<proteinExistence type="predicted"/>
<name>A0ACC2JG81_9PEZI</name>
<evidence type="ECO:0000313" key="2">
    <source>
        <dbReference type="Proteomes" id="UP001153332"/>
    </source>
</evidence>
<organism evidence="1 2">
    <name type="scientific">Lasiodiplodia mahajangana</name>
    <dbReference type="NCBI Taxonomy" id="1108764"/>
    <lineage>
        <taxon>Eukaryota</taxon>
        <taxon>Fungi</taxon>
        <taxon>Dikarya</taxon>
        <taxon>Ascomycota</taxon>
        <taxon>Pezizomycotina</taxon>
        <taxon>Dothideomycetes</taxon>
        <taxon>Dothideomycetes incertae sedis</taxon>
        <taxon>Botryosphaeriales</taxon>
        <taxon>Botryosphaeriaceae</taxon>
        <taxon>Lasiodiplodia</taxon>
    </lineage>
</organism>
<gene>
    <name evidence="1" type="ORF">O1611_g7404</name>
</gene>
<protein>
    <submittedName>
        <fullName evidence="1">Uncharacterized protein</fullName>
    </submittedName>
</protein>
<dbReference type="EMBL" id="JAPUUL010001956">
    <property type="protein sequence ID" value="KAJ8126233.1"/>
    <property type="molecule type" value="Genomic_DNA"/>
</dbReference>
<accession>A0ACC2JG81</accession>
<sequence>MGPGPENMYYLRARRVRWGNIYIDNENDYAVEGLGPLHGSKAMYNKLHDHFAQFFEGLEEEIMGIIDDKLARNEA</sequence>